<dbReference type="Gene3D" id="3.10.180.10">
    <property type="entry name" value="2,3-Dihydroxybiphenyl 1,2-Dioxygenase, domain 1"/>
    <property type="match status" value="1"/>
</dbReference>
<protein>
    <recommendedName>
        <fullName evidence="4">VOC domain-containing protein</fullName>
    </recommendedName>
</protein>
<dbReference type="AlphaFoldDB" id="A0A5M9JAF6"/>
<evidence type="ECO:0000313" key="2">
    <source>
        <dbReference type="EMBL" id="KAA8564852.1"/>
    </source>
</evidence>
<keyword evidence="1" id="KW-0812">Transmembrane</keyword>
<gene>
    <name evidence="2" type="ORF">EYC84_010623</name>
</gene>
<dbReference type="PANTHER" id="PTHR35006:SF2">
    <property type="entry name" value="GLYOXALASE FAMILY PROTEIN (AFU_ORTHOLOGUE AFUA_5G14830)"/>
    <property type="match status" value="1"/>
</dbReference>
<reference evidence="2 3" key="1">
    <citation type="submission" date="2019-06" db="EMBL/GenBank/DDBJ databases">
        <title>Genome Sequence of the Brown Rot Fungal Pathogen Monilinia fructicola.</title>
        <authorList>
            <person name="De Miccolis Angelini R.M."/>
            <person name="Landi L."/>
            <person name="Abate D."/>
            <person name="Pollastro S."/>
            <person name="Romanazzi G."/>
            <person name="Faretra F."/>
        </authorList>
    </citation>
    <scope>NUCLEOTIDE SEQUENCE [LARGE SCALE GENOMIC DNA]</scope>
    <source>
        <strain evidence="2 3">Mfrc123</strain>
    </source>
</reference>
<feature type="transmembrane region" description="Helical" evidence="1">
    <location>
        <begin position="138"/>
        <end position="163"/>
    </location>
</feature>
<dbReference type="PANTHER" id="PTHR35006">
    <property type="entry name" value="GLYOXALASE FAMILY PROTEIN (AFU_ORTHOLOGUE AFUA_5G14830)"/>
    <property type="match status" value="1"/>
</dbReference>
<organism evidence="2 3">
    <name type="scientific">Monilinia fructicola</name>
    <name type="common">Brown rot fungus</name>
    <name type="synonym">Ciboria fructicola</name>
    <dbReference type="NCBI Taxonomy" id="38448"/>
    <lineage>
        <taxon>Eukaryota</taxon>
        <taxon>Fungi</taxon>
        <taxon>Dikarya</taxon>
        <taxon>Ascomycota</taxon>
        <taxon>Pezizomycotina</taxon>
        <taxon>Leotiomycetes</taxon>
        <taxon>Helotiales</taxon>
        <taxon>Sclerotiniaceae</taxon>
        <taxon>Monilinia</taxon>
    </lineage>
</organism>
<dbReference type="Proteomes" id="UP000322873">
    <property type="component" value="Unassembled WGS sequence"/>
</dbReference>
<name>A0A5M9JAF6_MONFR</name>
<dbReference type="InterPro" id="IPR029068">
    <property type="entry name" value="Glyas_Bleomycin-R_OHBP_Dase"/>
</dbReference>
<keyword evidence="1" id="KW-1133">Transmembrane helix</keyword>
<keyword evidence="1" id="KW-0472">Membrane</keyword>
<sequence>MSICQISIPCTDIEASEELYVAMLKPLRYKISIKTRDTVFFSGRFQFRPELCLRQEQSGGLTGGVRITIYASSKARVNKFYILGLSKSNTIQRGTTDDYPNAYRASITDPDGNIIEAIYLKSWWSQIIHFPIPITGQMVIGVIYLQILLLIGFSISVAIGLILEQVGRFRAAGYPKKGPGFELKDTL</sequence>
<evidence type="ECO:0000256" key="1">
    <source>
        <dbReference type="SAM" id="Phobius"/>
    </source>
</evidence>
<evidence type="ECO:0000313" key="3">
    <source>
        <dbReference type="Proteomes" id="UP000322873"/>
    </source>
</evidence>
<dbReference type="SUPFAM" id="SSF54593">
    <property type="entry name" value="Glyoxalase/Bleomycin resistance protein/Dihydroxybiphenyl dioxygenase"/>
    <property type="match status" value="1"/>
</dbReference>
<dbReference type="EMBL" id="VICG01000014">
    <property type="protein sequence ID" value="KAA8564852.1"/>
    <property type="molecule type" value="Genomic_DNA"/>
</dbReference>
<comment type="caution">
    <text evidence="2">The sequence shown here is derived from an EMBL/GenBank/DDBJ whole genome shotgun (WGS) entry which is preliminary data.</text>
</comment>
<proteinExistence type="predicted"/>
<evidence type="ECO:0008006" key="4">
    <source>
        <dbReference type="Google" id="ProtNLM"/>
    </source>
</evidence>
<accession>A0A5M9JAF6</accession>
<dbReference type="VEuPathDB" id="FungiDB:MFRU_008g03070"/>
<keyword evidence="3" id="KW-1185">Reference proteome</keyword>